<sequence>MKLKVLFVIFNIVLILLLFTVFFLPLFYADGSFMREFWKANWFFGPVFLILILFVNIMFLKNRLLIKYIESEDWSSLASLLEKKIYTKKRITYKSSLLLAESLLLLGDFTSMNKFCDFLKDNKPKYISKLGPKFAAAKMISGNYQDVFEFSSSLPVLKTTASEWIVFYSALSLQMMKNYEKSAALFTKVSDSAKNPLIKCLSTYFVVNVLQTYSQLTEEEIKAKALLLHSRINKNYTYESWKAYTESEKQEIHVMILTKIIDDVTSWLFF</sequence>
<feature type="transmembrane region" description="Helical" evidence="1">
    <location>
        <begin position="40"/>
        <end position="60"/>
    </location>
</feature>
<gene>
    <name evidence="2" type="ORF">HMPREF9723_02330</name>
</gene>
<dbReference type="RefSeq" id="WP_002677773.1">
    <property type="nucleotide sequence ID" value="NZ_CM001797.1"/>
</dbReference>
<dbReference type="HOGENOM" id="CLU_086052_0_0_12"/>
<accession>A0A0F6ML10</accession>
<dbReference type="PATRIC" id="fig|999434.4.peg.2425"/>
<feature type="transmembrane region" description="Helical" evidence="1">
    <location>
        <begin position="7"/>
        <end position="28"/>
    </location>
</feature>
<proteinExistence type="predicted"/>
<name>A0A0F6ML10_TREDN</name>
<keyword evidence="1" id="KW-0812">Transmembrane</keyword>
<evidence type="ECO:0008006" key="3">
    <source>
        <dbReference type="Google" id="ProtNLM"/>
    </source>
</evidence>
<keyword evidence="1" id="KW-0472">Membrane</keyword>
<comment type="caution">
    <text evidence="2">The sequence shown here is derived from an EMBL/GenBank/DDBJ whole genome shotgun (WGS) entry which is preliminary data.</text>
</comment>
<dbReference type="GeneID" id="2741433"/>
<reference evidence="2" key="1">
    <citation type="submission" date="2012-01" db="EMBL/GenBank/DDBJ databases">
        <title>The Genome Sequence of Treponema denticola OTK.</title>
        <authorList>
            <consortium name="The Broad Institute Genome Sequencing Platform"/>
            <person name="Earl A."/>
            <person name="Ward D."/>
            <person name="Feldgarden M."/>
            <person name="Gevers D."/>
            <person name="Blanton J.M."/>
            <person name="Fenno C.J."/>
            <person name="Baranova O.V."/>
            <person name="Mathney J."/>
            <person name="Dewhirst F.E."/>
            <person name="Izard J."/>
            <person name="Young S.K."/>
            <person name="Zeng Q."/>
            <person name="Gargeya S."/>
            <person name="Fitzgerald M."/>
            <person name="Haas B."/>
            <person name="Abouelleil A."/>
            <person name="Alvarado L."/>
            <person name="Arachchi H.M."/>
            <person name="Berlin A."/>
            <person name="Chapman S.B."/>
            <person name="Gearin G."/>
            <person name="Goldberg J."/>
            <person name="Griggs A."/>
            <person name="Gujja S."/>
            <person name="Hansen M."/>
            <person name="Heiman D."/>
            <person name="Howarth C."/>
            <person name="Larimer J."/>
            <person name="Lui A."/>
            <person name="MacDonald P.J.P."/>
            <person name="McCowen C."/>
            <person name="Montmayeur A."/>
            <person name="Murphy C."/>
            <person name="Neiman D."/>
            <person name="Pearson M."/>
            <person name="Priest M."/>
            <person name="Roberts A."/>
            <person name="Saif S."/>
            <person name="Shea T."/>
            <person name="Sisk P."/>
            <person name="Stolte C."/>
            <person name="Sykes S."/>
            <person name="Wortman J."/>
            <person name="Nusbaum C."/>
            <person name="Birren B."/>
        </authorList>
    </citation>
    <scope>NUCLEOTIDE SEQUENCE [LARGE SCALE GENOMIC DNA]</scope>
    <source>
        <strain evidence="2">OTK</strain>
    </source>
</reference>
<dbReference type="Proteomes" id="UP000011701">
    <property type="component" value="Chromosome"/>
</dbReference>
<organism evidence="2">
    <name type="scientific">Treponema denticola OTK</name>
    <dbReference type="NCBI Taxonomy" id="999434"/>
    <lineage>
        <taxon>Bacteria</taxon>
        <taxon>Pseudomonadati</taxon>
        <taxon>Spirochaetota</taxon>
        <taxon>Spirochaetia</taxon>
        <taxon>Spirochaetales</taxon>
        <taxon>Treponemataceae</taxon>
        <taxon>Treponema</taxon>
    </lineage>
</organism>
<protein>
    <recommendedName>
        <fullName evidence="3">HemY N-terminal domain-containing protein</fullName>
    </recommendedName>
</protein>
<dbReference type="AlphaFoldDB" id="A0A0F6ML10"/>
<dbReference type="EMBL" id="AGDY01000010">
    <property type="protein sequence ID" value="EMB19633.1"/>
    <property type="molecule type" value="Genomic_DNA"/>
</dbReference>
<evidence type="ECO:0000313" key="2">
    <source>
        <dbReference type="EMBL" id="EMB19633.1"/>
    </source>
</evidence>
<keyword evidence="1" id="KW-1133">Transmembrane helix</keyword>
<evidence type="ECO:0000256" key="1">
    <source>
        <dbReference type="SAM" id="Phobius"/>
    </source>
</evidence>